<proteinExistence type="predicted"/>
<name>A0AAW5RT92_AERME</name>
<accession>A0AAW5RT92</accession>
<evidence type="ECO:0000313" key="1">
    <source>
        <dbReference type="EMBL" id="MCV3290642.1"/>
    </source>
</evidence>
<dbReference type="AlphaFoldDB" id="A0AAW5RT92"/>
<dbReference type="RefSeq" id="WP_263686424.1">
    <property type="nucleotide sequence ID" value="NZ_JAJVCY010000067.1"/>
</dbReference>
<reference evidence="1" key="1">
    <citation type="submission" date="2022-01" db="EMBL/GenBank/DDBJ databases">
        <title>Comparison of Fish pathogen Aeromonas spp.</title>
        <authorList>
            <person name="Dubey S."/>
            <person name="Sorum H."/>
            <person name="Munangandu H.M."/>
        </authorList>
    </citation>
    <scope>NUCLEOTIDE SEQUENCE</scope>
    <source>
        <strain evidence="1">SD/21-15</strain>
    </source>
</reference>
<sequence length="683" mass="73121">MAYWPDTGTGVDTQPARKPVQSAIRKYFTEGGIGQAPTVPGGDWFNQMTNEVLNVLEAAGIEPSKTDDDQLLQAILHVSNAIVAREALRRSLAEAGYDVVGTFQAGFTFVKPNDVGIDDATSKAFTGPAGYVAPGTDPETGGFVDVSGALFRQYLGMAAGGGVASLVGATDINSVISALPASGGLVFCPPGNYSIADVPLNTNLTILGYGDSTVFTVPEGHQGFTATGSSAENSGNIQGLRLRGFKIVGAGTFDEHKHLIDLNGVTDYRVEGVTAENPQGDHIYIGSGRTGGMERHNYKGTITGSKFRSNGVGNRNAISVIDADGLDIFDNDFEGCSRPTMPGDIDLEPSNSFSVLKRINIFNNRSKDCRGSTAIVCVFVNTPVGFNQANYANINVYDNEFKSPINPSCTDFYVDFSQDSWIDDDTLPVITYINNESQGASVPFIIRSAPHIRFGKNNYRGFAQAALIGQTRGKDAIHLMEMFDEDADDALNVTYAFRFGSFKTLRIRRSRFGELGDGSTNASPIAFVGGASDEVDISDNDFDAITSATQKLIYASGHTFNPSRNTTRDNRFKSVKPFGLPAYNNNGLQEFNNGYTALVAPSLLPLGETISNINSASSGLPAGYAQGIVRTSKIVGTNGFCYQEFLPRDDGGLSKKTERIFRSASLSGDSWNGWYLLTGSLIS</sequence>
<dbReference type="EMBL" id="JAJVCY010000067">
    <property type="protein sequence ID" value="MCV3290642.1"/>
    <property type="molecule type" value="Genomic_DNA"/>
</dbReference>
<dbReference type="SUPFAM" id="SSF51126">
    <property type="entry name" value="Pectin lyase-like"/>
    <property type="match status" value="1"/>
</dbReference>
<dbReference type="Proteomes" id="UP001208651">
    <property type="component" value="Unassembled WGS sequence"/>
</dbReference>
<organism evidence="1 2">
    <name type="scientific">Aeromonas media</name>
    <dbReference type="NCBI Taxonomy" id="651"/>
    <lineage>
        <taxon>Bacteria</taxon>
        <taxon>Pseudomonadati</taxon>
        <taxon>Pseudomonadota</taxon>
        <taxon>Gammaproteobacteria</taxon>
        <taxon>Aeromonadales</taxon>
        <taxon>Aeromonadaceae</taxon>
        <taxon>Aeromonas</taxon>
    </lineage>
</organism>
<gene>
    <name evidence="1" type="ORF">LZT28_20845</name>
</gene>
<protein>
    <submittedName>
        <fullName evidence="1">Uncharacterized protein</fullName>
    </submittedName>
</protein>
<dbReference type="InterPro" id="IPR011050">
    <property type="entry name" value="Pectin_lyase_fold/virulence"/>
</dbReference>
<evidence type="ECO:0000313" key="2">
    <source>
        <dbReference type="Proteomes" id="UP001208651"/>
    </source>
</evidence>
<comment type="caution">
    <text evidence="1">The sequence shown here is derived from an EMBL/GenBank/DDBJ whole genome shotgun (WGS) entry which is preliminary data.</text>
</comment>
<dbReference type="Gene3D" id="2.160.20.10">
    <property type="entry name" value="Single-stranded right-handed beta-helix, Pectin lyase-like"/>
    <property type="match status" value="1"/>
</dbReference>
<dbReference type="InterPro" id="IPR012334">
    <property type="entry name" value="Pectin_lyas_fold"/>
</dbReference>